<dbReference type="Gene3D" id="3.40.50.1110">
    <property type="entry name" value="SGNH hydrolase"/>
    <property type="match status" value="1"/>
</dbReference>
<dbReference type="Proteomes" id="UP000094769">
    <property type="component" value="Unassembled WGS sequence"/>
</dbReference>
<evidence type="ECO:0000313" key="1">
    <source>
        <dbReference type="EMBL" id="ODJ88823.1"/>
    </source>
</evidence>
<organism evidence="1 2">
    <name type="scientific">Candidatus Thiodiazotropha endolucinida</name>
    <dbReference type="NCBI Taxonomy" id="1655433"/>
    <lineage>
        <taxon>Bacteria</taxon>
        <taxon>Pseudomonadati</taxon>
        <taxon>Pseudomonadota</taxon>
        <taxon>Gammaproteobacteria</taxon>
        <taxon>Chromatiales</taxon>
        <taxon>Sedimenticolaceae</taxon>
        <taxon>Candidatus Thiodiazotropha</taxon>
    </lineage>
</organism>
<keyword evidence="2" id="KW-1185">Reference proteome</keyword>
<dbReference type="OrthoDB" id="7064934at2"/>
<name>A0A7Z0VNQ0_9GAMM</name>
<comment type="caution">
    <text evidence="1">The sequence shown here is derived from an EMBL/GenBank/DDBJ whole genome shotgun (WGS) entry which is preliminary data.</text>
</comment>
<dbReference type="InterPro" id="IPR036514">
    <property type="entry name" value="SGNH_hydro_sf"/>
</dbReference>
<protein>
    <recommendedName>
        <fullName evidence="3">SGNH hydrolase-type esterase domain-containing protein</fullName>
    </recommendedName>
</protein>
<dbReference type="GO" id="GO:0016788">
    <property type="term" value="F:hydrolase activity, acting on ester bonds"/>
    <property type="evidence" value="ECO:0007669"/>
    <property type="project" value="UniProtKB-ARBA"/>
</dbReference>
<dbReference type="EMBL" id="MARB01000004">
    <property type="protein sequence ID" value="ODJ88823.1"/>
    <property type="molecule type" value="Genomic_DNA"/>
</dbReference>
<dbReference type="SUPFAM" id="SSF52266">
    <property type="entry name" value="SGNH hydrolase"/>
    <property type="match status" value="1"/>
</dbReference>
<evidence type="ECO:0008006" key="3">
    <source>
        <dbReference type="Google" id="ProtNLM"/>
    </source>
</evidence>
<evidence type="ECO:0000313" key="2">
    <source>
        <dbReference type="Proteomes" id="UP000094769"/>
    </source>
</evidence>
<accession>A0A7Z0VNQ0</accession>
<gene>
    <name evidence="1" type="ORF">CODIS_09170</name>
</gene>
<proteinExistence type="predicted"/>
<dbReference type="RefSeq" id="WP_069121677.1">
    <property type="nucleotide sequence ID" value="NZ_MARB01000004.1"/>
</dbReference>
<sequence length="252" mass="28494">MPQTLERDLQTLADARVFFGHQSVGRNIIAGIEELSGDYQEIDLNITGNSAEVGGASGCLLHSTVGKNTDPLSKCVDYGRILDRELTGKIDYALLKFCYIDINRDSDVTKLFEDFKRIMDNFIDRHPEITFIHATVPLRHSPGGLGVRIRELLGRPNNSKLDNIKRNQFNHLLRTHYTQSHIVDIAASESTYPDGKREAFKMDGQTYYSLIGEYTDDGGHLNENGRRRVASAFVHELAQIIRNHPRIDRGRV</sequence>
<dbReference type="AlphaFoldDB" id="A0A7Z0VNQ0"/>
<reference evidence="1 2" key="1">
    <citation type="submission" date="2016-06" db="EMBL/GenBank/DDBJ databases">
        <title>Genome sequence of endosymbiont of Candidatus Endolucinida thiodiazotropha.</title>
        <authorList>
            <person name="Poehlein A."/>
            <person name="Koenig S."/>
            <person name="Heiden S.E."/>
            <person name="Thuermer A."/>
            <person name="Voget S."/>
            <person name="Daniel R."/>
            <person name="Markert S."/>
            <person name="Gros O."/>
            <person name="Schweder T."/>
        </authorList>
    </citation>
    <scope>NUCLEOTIDE SEQUENCE [LARGE SCALE GENOMIC DNA]</scope>
    <source>
        <strain evidence="1 2">COS</strain>
    </source>
</reference>